<evidence type="ECO:0000313" key="1">
    <source>
        <dbReference type="EMBL" id="QEG35122.1"/>
    </source>
</evidence>
<sequence length="143" mass="16642">MKWQQYEDILFNHFCNDFISNTAVYKGKKVRLNNGQPINGRHSGFWHIISNGSGPEDLRNIRPERCQRILWPRAMINHCGSNDVLSWEETHRGKLRALITLPDFSYLTVLDLRSGGAFLVTAYDLERSHQRVKLEKQMKNSAK</sequence>
<name>A0A5B9QC73_9BACT</name>
<proteinExistence type="predicted"/>
<dbReference type="Proteomes" id="UP000323917">
    <property type="component" value="Chromosome"/>
</dbReference>
<evidence type="ECO:0000313" key="2">
    <source>
        <dbReference type="Proteomes" id="UP000323917"/>
    </source>
</evidence>
<keyword evidence="2" id="KW-1185">Reference proteome</keyword>
<dbReference type="AlphaFoldDB" id="A0A5B9QC73"/>
<accession>A0A5B9QC73</accession>
<organism evidence="1 2">
    <name type="scientific">Bythopirellula goksoeyrii</name>
    <dbReference type="NCBI Taxonomy" id="1400387"/>
    <lineage>
        <taxon>Bacteria</taxon>
        <taxon>Pseudomonadati</taxon>
        <taxon>Planctomycetota</taxon>
        <taxon>Planctomycetia</taxon>
        <taxon>Pirellulales</taxon>
        <taxon>Lacipirellulaceae</taxon>
        <taxon>Bythopirellula</taxon>
    </lineage>
</organism>
<dbReference type="KEGG" id="bgok:Pr1d_24130"/>
<reference evidence="1 2" key="1">
    <citation type="submission" date="2019-08" db="EMBL/GenBank/DDBJ databases">
        <title>Deep-cultivation of Planctomycetes and their phenomic and genomic characterization uncovers novel biology.</title>
        <authorList>
            <person name="Wiegand S."/>
            <person name="Jogler M."/>
            <person name="Boedeker C."/>
            <person name="Pinto D."/>
            <person name="Vollmers J."/>
            <person name="Rivas-Marin E."/>
            <person name="Kohn T."/>
            <person name="Peeters S.H."/>
            <person name="Heuer A."/>
            <person name="Rast P."/>
            <person name="Oberbeckmann S."/>
            <person name="Bunk B."/>
            <person name="Jeske O."/>
            <person name="Meyerdierks A."/>
            <person name="Storesund J.E."/>
            <person name="Kallscheuer N."/>
            <person name="Luecker S."/>
            <person name="Lage O.M."/>
            <person name="Pohl T."/>
            <person name="Merkel B.J."/>
            <person name="Hornburger P."/>
            <person name="Mueller R.-W."/>
            <person name="Bruemmer F."/>
            <person name="Labrenz M."/>
            <person name="Spormann A.M."/>
            <person name="Op den Camp H."/>
            <person name="Overmann J."/>
            <person name="Amann R."/>
            <person name="Jetten M.S.M."/>
            <person name="Mascher T."/>
            <person name="Medema M.H."/>
            <person name="Devos D.P."/>
            <person name="Kaster A.-K."/>
            <person name="Ovreas L."/>
            <person name="Rohde M."/>
            <person name="Galperin M.Y."/>
            <person name="Jogler C."/>
        </authorList>
    </citation>
    <scope>NUCLEOTIDE SEQUENCE [LARGE SCALE GENOMIC DNA]</scope>
    <source>
        <strain evidence="1 2">Pr1d</strain>
    </source>
</reference>
<protein>
    <submittedName>
        <fullName evidence="1">Uncharacterized protein</fullName>
    </submittedName>
</protein>
<gene>
    <name evidence="1" type="ORF">Pr1d_24130</name>
</gene>
<dbReference type="EMBL" id="CP042913">
    <property type="protein sequence ID" value="QEG35122.1"/>
    <property type="molecule type" value="Genomic_DNA"/>
</dbReference>